<name>A0AA36CSN8_9BILA</name>
<dbReference type="GO" id="GO:0016020">
    <property type="term" value="C:membrane"/>
    <property type="evidence" value="ECO:0007669"/>
    <property type="project" value="InterPro"/>
</dbReference>
<dbReference type="AlphaFoldDB" id="A0AA36CSN8"/>
<evidence type="ECO:0000256" key="1">
    <source>
        <dbReference type="SAM" id="Phobius"/>
    </source>
</evidence>
<dbReference type="PANTHER" id="PTHR22900:SF10">
    <property type="entry name" value="CARBOHYDRATE SULFOTRANSFERASE"/>
    <property type="match status" value="1"/>
</dbReference>
<gene>
    <name evidence="2" type="ORF">MSPICULIGERA_LOCUS12919</name>
</gene>
<dbReference type="GO" id="GO:0050650">
    <property type="term" value="P:chondroitin sulfate proteoglycan biosynthetic process"/>
    <property type="evidence" value="ECO:0007669"/>
    <property type="project" value="InterPro"/>
</dbReference>
<sequence>MNCRNLTKSCSPTYRCILYNILILGSFLRLCWIYRYEQLKIELEIQRLEQRYHDFRKLGAKIDDVRAELMDNGGTKAIVKPFATIDCALPIRYSTLVQVQARISGDTARQNLILTREPMERFLSAFLMLCIVRLDDCFGCYKNMECVSEMLLIHSQRYASGDHSVEGNALWHMAPQNWHCNLQGATQEYEYLDYSPLQGRKFSEKLKVRLEKANVENSTVSKIIEDMGNNFTGHQTILEPQRNYYAEKLLNSKKIRRNLLYVYFYDYVLFGYEFPDVY</sequence>
<keyword evidence="3" id="KW-1185">Reference proteome</keyword>
<dbReference type="Pfam" id="PF03567">
    <property type="entry name" value="Sulfotransfer_2"/>
    <property type="match status" value="1"/>
</dbReference>
<accession>A0AA36CSN8</accession>
<proteinExistence type="predicted"/>
<feature type="non-terminal residue" evidence="2">
    <location>
        <position position="1"/>
    </location>
</feature>
<reference evidence="2" key="1">
    <citation type="submission" date="2023-06" db="EMBL/GenBank/DDBJ databases">
        <authorList>
            <person name="Delattre M."/>
        </authorList>
    </citation>
    <scope>NUCLEOTIDE SEQUENCE</scope>
    <source>
        <strain evidence="2">AF72</strain>
    </source>
</reference>
<organism evidence="2 3">
    <name type="scientific">Mesorhabditis spiculigera</name>
    <dbReference type="NCBI Taxonomy" id="96644"/>
    <lineage>
        <taxon>Eukaryota</taxon>
        <taxon>Metazoa</taxon>
        <taxon>Ecdysozoa</taxon>
        <taxon>Nematoda</taxon>
        <taxon>Chromadorea</taxon>
        <taxon>Rhabditida</taxon>
        <taxon>Rhabditina</taxon>
        <taxon>Rhabditomorpha</taxon>
        <taxon>Rhabditoidea</taxon>
        <taxon>Rhabditidae</taxon>
        <taxon>Mesorhabditinae</taxon>
        <taxon>Mesorhabditis</taxon>
    </lineage>
</organism>
<dbReference type="GO" id="GO:1902884">
    <property type="term" value="P:positive regulation of response to oxidative stress"/>
    <property type="evidence" value="ECO:0007669"/>
    <property type="project" value="InterPro"/>
</dbReference>
<dbReference type="Proteomes" id="UP001177023">
    <property type="component" value="Unassembled WGS sequence"/>
</dbReference>
<keyword evidence="1" id="KW-0812">Transmembrane</keyword>
<evidence type="ECO:0000313" key="3">
    <source>
        <dbReference type="Proteomes" id="UP001177023"/>
    </source>
</evidence>
<evidence type="ECO:0000313" key="2">
    <source>
        <dbReference type="EMBL" id="CAJ0574587.1"/>
    </source>
</evidence>
<dbReference type="GO" id="GO:0047756">
    <property type="term" value="F:chondroitin 4-sulfotransferase activity"/>
    <property type="evidence" value="ECO:0007669"/>
    <property type="project" value="InterPro"/>
</dbReference>
<keyword evidence="1" id="KW-1133">Transmembrane helix</keyword>
<comment type="caution">
    <text evidence="2">The sequence shown here is derived from an EMBL/GenBank/DDBJ whole genome shotgun (WGS) entry which is preliminary data.</text>
</comment>
<feature type="transmembrane region" description="Helical" evidence="1">
    <location>
        <begin position="12"/>
        <end position="32"/>
    </location>
</feature>
<protein>
    <submittedName>
        <fullName evidence="2">Uncharacterized protein</fullName>
    </submittedName>
</protein>
<keyword evidence="1" id="KW-0472">Membrane</keyword>
<dbReference type="EMBL" id="CATQJA010002631">
    <property type="protein sequence ID" value="CAJ0574587.1"/>
    <property type="molecule type" value="Genomic_DNA"/>
</dbReference>
<dbReference type="PANTHER" id="PTHR22900">
    <property type="entry name" value="PROTEIN CBG14245-RELATED"/>
    <property type="match status" value="1"/>
</dbReference>
<dbReference type="InterPro" id="IPR007669">
    <property type="entry name" value="Chst-1-like"/>
</dbReference>
<dbReference type="InterPro" id="IPR005331">
    <property type="entry name" value="Sulfotransferase"/>
</dbReference>